<reference evidence="2" key="1">
    <citation type="submission" date="2021-06" db="EMBL/GenBank/DDBJ databases">
        <authorList>
            <person name="Kallberg Y."/>
            <person name="Tangrot J."/>
            <person name="Rosling A."/>
        </authorList>
    </citation>
    <scope>NUCLEOTIDE SEQUENCE</scope>
    <source>
        <strain evidence="2">UK204</strain>
    </source>
</reference>
<organism evidence="2 3">
    <name type="scientific">Funneliformis caledonium</name>
    <dbReference type="NCBI Taxonomy" id="1117310"/>
    <lineage>
        <taxon>Eukaryota</taxon>
        <taxon>Fungi</taxon>
        <taxon>Fungi incertae sedis</taxon>
        <taxon>Mucoromycota</taxon>
        <taxon>Glomeromycotina</taxon>
        <taxon>Glomeromycetes</taxon>
        <taxon>Glomerales</taxon>
        <taxon>Glomeraceae</taxon>
        <taxon>Funneliformis</taxon>
    </lineage>
</organism>
<dbReference type="Proteomes" id="UP000789570">
    <property type="component" value="Unassembled WGS sequence"/>
</dbReference>
<comment type="caution">
    <text evidence="2">The sequence shown here is derived from an EMBL/GenBank/DDBJ whole genome shotgun (WGS) entry which is preliminary data.</text>
</comment>
<dbReference type="AlphaFoldDB" id="A0A9N9JDU2"/>
<evidence type="ECO:0000313" key="2">
    <source>
        <dbReference type="EMBL" id="CAG8776041.1"/>
    </source>
</evidence>
<feature type="non-terminal residue" evidence="2">
    <location>
        <position position="1"/>
    </location>
</feature>
<name>A0A9N9JDU2_9GLOM</name>
<protein>
    <submittedName>
        <fullName evidence="2">11570_t:CDS:1</fullName>
    </submittedName>
</protein>
<evidence type="ECO:0000256" key="1">
    <source>
        <dbReference type="SAM" id="MobiDB-lite"/>
    </source>
</evidence>
<evidence type="ECO:0000313" key="3">
    <source>
        <dbReference type="Proteomes" id="UP000789570"/>
    </source>
</evidence>
<proteinExistence type="predicted"/>
<accession>A0A9N9JDU2</accession>
<feature type="compositionally biased region" description="Acidic residues" evidence="1">
    <location>
        <begin position="72"/>
        <end position="92"/>
    </location>
</feature>
<gene>
    <name evidence="2" type="ORF">FCALED_LOCUS17833</name>
</gene>
<feature type="region of interest" description="Disordered" evidence="1">
    <location>
        <begin position="66"/>
        <end position="92"/>
    </location>
</feature>
<sequence length="92" mass="10504">VHEMKVNETSTSSPINILPTETPMSRLLIKPFDERYSTQSIIDEDDVLEEPIDDDDVLEGQTFTFLPRDFGDDFDNSEDSDSNSSTENDERD</sequence>
<feature type="non-terminal residue" evidence="2">
    <location>
        <position position="92"/>
    </location>
</feature>
<keyword evidence="3" id="KW-1185">Reference proteome</keyword>
<dbReference type="EMBL" id="CAJVPQ010030028">
    <property type="protein sequence ID" value="CAG8776041.1"/>
    <property type="molecule type" value="Genomic_DNA"/>
</dbReference>